<accession>A0A6N2T322</accession>
<dbReference type="Gene3D" id="3.40.50.10770">
    <property type="entry name" value="Hypothetical protein VC1899 like domain (Restriction endonuclease-like)"/>
    <property type="match status" value="1"/>
</dbReference>
<dbReference type="SUPFAM" id="SSF52980">
    <property type="entry name" value="Restriction endonuclease-like"/>
    <property type="match status" value="1"/>
</dbReference>
<dbReference type="AlphaFoldDB" id="A0A6N2T322"/>
<evidence type="ECO:0008006" key="2">
    <source>
        <dbReference type="Google" id="ProtNLM"/>
    </source>
</evidence>
<organism evidence="1">
    <name type="scientific">uncultured Anaerotruncus sp</name>
    <dbReference type="NCBI Taxonomy" id="905011"/>
    <lineage>
        <taxon>Bacteria</taxon>
        <taxon>Bacillati</taxon>
        <taxon>Bacillota</taxon>
        <taxon>Clostridia</taxon>
        <taxon>Eubacteriales</taxon>
        <taxon>Oscillospiraceae</taxon>
        <taxon>Anaerotruncus</taxon>
        <taxon>environmental samples</taxon>
    </lineage>
</organism>
<proteinExistence type="predicted"/>
<protein>
    <recommendedName>
        <fullName evidence="2">DUF1887 domain-containing protein</fullName>
    </recommendedName>
</protein>
<dbReference type="Gene3D" id="3.40.1350.10">
    <property type="match status" value="1"/>
</dbReference>
<sequence length="392" mass="44047">MNTLIELYDERAIENILAADMFRPQRIVYLCPGKIAQSRHWQETLRKFFLHRGWEPKLTFLDSSMFKADHILRQLLSISEQYPDCALDVTGGSDAALFAAGMFTAQTGVPAFTYSRKKNRFYDIFDASFADNVPCHLSYSVEDFFLMAGGALLPGRVDNAILERYLGDIDPFFSCFMRFRREWANIITYIQRVSPTEYGQSPSLSIHGSYTVKGEHGGKISANEDALQEFERIGFIHALSIIPGKSVSFRFRDRNTRVWLRDVGSVLELYVYKACLETNIFGDVISSAVVRWDDVLGHGSVTNEIDVIATRGVIPLFISCKVSDIKTEALNELAILRDRFGGKGAKAVIASTSRCNAATRHRAAQLGIAVIDLEELKHGQLGHRLKVIMKAE</sequence>
<dbReference type="GO" id="GO:0003676">
    <property type="term" value="F:nucleic acid binding"/>
    <property type="evidence" value="ECO:0007669"/>
    <property type="project" value="InterPro"/>
</dbReference>
<evidence type="ECO:0000313" key="1">
    <source>
        <dbReference type="EMBL" id="VYS98510.1"/>
    </source>
</evidence>
<name>A0A6N2T322_9FIRM</name>
<reference evidence="1" key="1">
    <citation type="submission" date="2019-11" db="EMBL/GenBank/DDBJ databases">
        <authorList>
            <person name="Feng L."/>
        </authorList>
    </citation>
    <scope>NUCLEOTIDE SEQUENCE</scope>
    <source>
        <strain evidence="1">AundefinedLFYP135</strain>
    </source>
</reference>
<gene>
    <name evidence="1" type="ORF">AULFYP135_01177</name>
</gene>
<dbReference type="InterPro" id="IPR011335">
    <property type="entry name" value="Restrct_endonuc-II-like"/>
</dbReference>
<dbReference type="EMBL" id="CACRSL010000003">
    <property type="protein sequence ID" value="VYS98510.1"/>
    <property type="molecule type" value="Genomic_DNA"/>
</dbReference>
<dbReference type="InterPro" id="IPR011856">
    <property type="entry name" value="tRNA_endonuc-like_dom_sf"/>
</dbReference>